<organism evidence="1">
    <name type="scientific">freshwater metagenome</name>
    <dbReference type="NCBI Taxonomy" id="449393"/>
    <lineage>
        <taxon>unclassified sequences</taxon>
        <taxon>metagenomes</taxon>
        <taxon>ecological metagenomes</taxon>
    </lineage>
</organism>
<dbReference type="EMBL" id="CAFBPD010000247">
    <property type="protein sequence ID" value="CAB5020015.1"/>
    <property type="molecule type" value="Genomic_DNA"/>
</dbReference>
<reference evidence="1" key="1">
    <citation type="submission" date="2020-05" db="EMBL/GenBank/DDBJ databases">
        <authorList>
            <person name="Chiriac C."/>
            <person name="Salcher M."/>
            <person name="Ghai R."/>
            <person name="Kavagutti S V."/>
        </authorList>
    </citation>
    <scope>NUCLEOTIDE SEQUENCE</scope>
</reference>
<sequence>MTRYHSPKSESHCCRAKNTMAPTIGPSIVPMPPITTMKIMNAEYSTLKIDSGCTRRVFAAIIDPASAQPMPAMT</sequence>
<accession>A0A6J7QSU7</accession>
<name>A0A6J7QSU7_9ZZZZ</name>
<proteinExistence type="predicted"/>
<gene>
    <name evidence="1" type="ORF">UFOPK4061_01335</name>
</gene>
<protein>
    <submittedName>
        <fullName evidence="1">Unannotated protein</fullName>
    </submittedName>
</protein>
<dbReference type="AlphaFoldDB" id="A0A6J7QSU7"/>
<evidence type="ECO:0000313" key="1">
    <source>
        <dbReference type="EMBL" id="CAB5020015.1"/>
    </source>
</evidence>